<dbReference type="EMBL" id="CP071503">
    <property type="protein sequence ID" value="QSX35419.1"/>
    <property type="molecule type" value="Genomic_DNA"/>
</dbReference>
<keyword evidence="3 4" id="KW-0413">Isomerase</keyword>
<dbReference type="InterPro" id="IPR001656">
    <property type="entry name" value="PsdUridine_synth_TruD"/>
</dbReference>
<dbReference type="Proteomes" id="UP000662770">
    <property type="component" value="Chromosome"/>
</dbReference>
<dbReference type="HAMAP" id="MF_01082">
    <property type="entry name" value="TruD"/>
    <property type="match status" value="1"/>
</dbReference>
<feature type="domain" description="TRUD" evidence="5">
    <location>
        <begin position="153"/>
        <end position="298"/>
    </location>
</feature>
<dbReference type="CDD" id="cd02575">
    <property type="entry name" value="PseudoU_synth_EcTruD"/>
    <property type="match status" value="1"/>
</dbReference>
<reference evidence="6 7" key="1">
    <citation type="submission" date="2021-03" db="EMBL/GenBank/DDBJ databases">
        <title>Novel species identification of genus Shewanella.</title>
        <authorList>
            <person name="Liu G."/>
            <person name="Zhang Q."/>
        </authorList>
    </citation>
    <scope>NUCLEOTIDE SEQUENCE [LARGE SCALE GENOMIC DNA]</scope>
    <source>
        <strain evidence="6 7">FJAT-51800</strain>
    </source>
</reference>
<dbReference type="InterPro" id="IPR042214">
    <property type="entry name" value="TruD_catalytic"/>
</dbReference>
<dbReference type="Gene3D" id="3.30.2340.10">
    <property type="entry name" value="TruD, insertion domain"/>
    <property type="match status" value="1"/>
</dbReference>
<keyword evidence="2 4" id="KW-0819">tRNA processing</keyword>
<dbReference type="GO" id="GO:0160150">
    <property type="term" value="F:tRNA pseudouridine(13) synthase activity"/>
    <property type="evidence" value="ECO:0007669"/>
    <property type="project" value="UniProtKB-EC"/>
</dbReference>
<dbReference type="InterPro" id="IPR050170">
    <property type="entry name" value="TruD_pseudoU_synthase"/>
</dbReference>
<evidence type="ECO:0000256" key="3">
    <source>
        <dbReference type="ARBA" id="ARBA00023235"/>
    </source>
</evidence>
<comment type="catalytic activity">
    <reaction evidence="4">
        <text>uridine(13) in tRNA = pseudouridine(13) in tRNA</text>
        <dbReference type="Rhea" id="RHEA:42540"/>
        <dbReference type="Rhea" id="RHEA-COMP:10105"/>
        <dbReference type="Rhea" id="RHEA-COMP:10106"/>
        <dbReference type="ChEBI" id="CHEBI:65314"/>
        <dbReference type="ChEBI" id="CHEBI:65315"/>
        <dbReference type="EC" id="5.4.99.27"/>
    </reaction>
</comment>
<organism evidence="6 7">
    <name type="scientific">Shewanella avicenniae</name>
    <dbReference type="NCBI Taxonomy" id="2814294"/>
    <lineage>
        <taxon>Bacteria</taxon>
        <taxon>Pseudomonadati</taxon>
        <taxon>Pseudomonadota</taxon>
        <taxon>Gammaproteobacteria</taxon>
        <taxon>Alteromonadales</taxon>
        <taxon>Shewanellaceae</taxon>
        <taxon>Shewanella</taxon>
    </lineage>
</organism>
<dbReference type="NCBIfam" id="TIGR00094">
    <property type="entry name" value="tRNA_TruD_broad"/>
    <property type="match status" value="1"/>
</dbReference>
<proteinExistence type="inferred from homology"/>
<comment type="function">
    <text evidence="4">Responsible for synthesis of pseudouridine from uracil-13 in transfer RNAs.</text>
</comment>
<dbReference type="Pfam" id="PF01142">
    <property type="entry name" value="TruD"/>
    <property type="match status" value="2"/>
</dbReference>
<sequence length="352" mass="39629">MVESLTFLHGTPSATANIRSENADFIVQEILPFTMTGEGEHHLLYIQKNGLNTVEVAERLSKFAKVHPRDVSYAGQKDKNAITEQWFCVRIPGKDTPEWQSLNGELLTVLEATRHSKKLRVGALSGNRFKLTLRNISGMQALLERLELVKKIGVPNYFGEQRFGHEGANIQKARDMFAGKKVKNSNQKSMYLSAARSLLFNQVVADRLAKHQLAPLAGDCVMLSGSRSFFTVEQWDTELLERLQQADIQLSAPLWGEGELVAVADAAEFELAALAEFEIERVGLTKFDLKQERRPLLLQPEAFNWQQIDEQTLVLDFILPAGAFATSVLRELAQYQDMAEVRRQAWLASKET</sequence>
<evidence type="ECO:0000256" key="2">
    <source>
        <dbReference type="ARBA" id="ARBA00022694"/>
    </source>
</evidence>
<evidence type="ECO:0000313" key="6">
    <source>
        <dbReference type="EMBL" id="QSX35419.1"/>
    </source>
</evidence>
<name>A0ABX7QVX9_9GAMM</name>
<dbReference type="InterPro" id="IPR020119">
    <property type="entry name" value="PsdUridine_synth_TruD_CS"/>
</dbReference>
<dbReference type="SUPFAM" id="SSF55120">
    <property type="entry name" value="Pseudouridine synthase"/>
    <property type="match status" value="1"/>
</dbReference>
<accession>A0ABX7QVX9</accession>
<dbReference type="PROSITE" id="PS50984">
    <property type="entry name" value="TRUD"/>
    <property type="match status" value="1"/>
</dbReference>
<evidence type="ECO:0000313" key="7">
    <source>
        <dbReference type="Proteomes" id="UP000662770"/>
    </source>
</evidence>
<dbReference type="PROSITE" id="PS01268">
    <property type="entry name" value="UPF0024"/>
    <property type="match status" value="1"/>
</dbReference>
<dbReference type="EC" id="5.4.99.27" evidence="4"/>
<protein>
    <recommendedName>
        <fullName evidence="4">tRNA pseudouridine synthase D</fullName>
        <ecNumber evidence="4">5.4.99.27</ecNumber>
    </recommendedName>
    <alternativeName>
        <fullName evidence="4">tRNA pseudouridine(13) synthase</fullName>
    </alternativeName>
    <alternativeName>
        <fullName evidence="4">tRNA pseudouridylate synthase D</fullName>
    </alternativeName>
    <alternativeName>
        <fullName evidence="4">tRNA-uridine isomerase D</fullName>
    </alternativeName>
</protein>
<dbReference type="PANTHER" id="PTHR47811:SF1">
    <property type="entry name" value="TRNA PSEUDOURIDINE SYNTHASE D"/>
    <property type="match status" value="1"/>
</dbReference>
<gene>
    <name evidence="4 6" type="primary">truD</name>
    <name evidence="6" type="ORF">JYB87_05915</name>
</gene>
<comment type="similarity">
    <text evidence="1 4">Belongs to the pseudouridine synthase TruD family.</text>
</comment>
<dbReference type="Gene3D" id="3.30.2350.20">
    <property type="entry name" value="TruD, catalytic domain"/>
    <property type="match status" value="1"/>
</dbReference>
<keyword evidence="7" id="KW-1185">Reference proteome</keyword>
<dbReference type="InterPro" id="IPR043165">
    <property type="entry name" value="TruD_insert_sf"/>
</dbReference>
<dbReference type="InterPro" id="IPR011760">
    <property type="entry name" value="PsdUridine_synth_TruD_insert"/>
</dbReference>
<evidence type="ECO:0000259" key="5">
    <source>
        <dbReference type="PROSITE" id="PS50984"/>
    </source>
</evidence>
<evidence type="ECO:0000256" key="1">
    <source>
        <dbReference type="ARBA" id="ARBA00007953"/>
    </source>
</evidence>
<feature type="active site" description="Nucleophile" evidence="4">
    <location>
        <position position="78"/>
    </location>
</feature>
<dbReference type="InterPro" id="IPR020103">
    <property type="entry name" value="PsdUridine_synth_cat_dom_sf"/>
</dbReference>
<evidence type="ECO:0000256" key="4">
    <source>
        <dbReference type="HAMAP-Rule" id="MF_01082"/>
    </source>
</evidence>
<dbReference type="PANTHER" id="PTHR47811">
    <property type="entry name" value="TRNA PSEUDOURIDINE SYNTHASE D"/>
    <property type="match status" value="1"/>
</dbReference>